<dbReference type="CDD" id="cd00067">
    <property type="entry name" value="GAL4"/>
    <property type="match status" value="1"/>
</dbReference>
<proteinExistence type="predicted"/>
<dbReference type="GO" id="GO:0000976">
    <property type="term" value="F:transcription cis-regulatory region binding"/>
    <property type="evidence" value="ECO:0007669"/>
    <property type="project" value="TreeGrafter"/>
</dbReference>
<dbReference type="Proteomes" id="UP000801864">
    <property type="component" value="Unassembled WGS sequence"/>
</dbReference>
<evidence type="ECO:0000313" key="4">
    <source>
        <dbReference type="EMBL" id="KAF3063121.1"/>
    </source>
</evidence>
<feature type="domain" description="Zn(2)-C6 fungal-type" evidence="3">
    <location>
        <begin position="22"/>
        <end position="50"/>
    </location>
</feature>
<dbReference type="GO" id="GO:0008270">
    <property type="term" value="F:zinc ion binding"/>
    <property type="evidence" value="ECO:0007669"/>
    <property type="project" value="InterPro"/>
</dbReference>
<comment type="subcellular location">
    <subcellularLocation>
        <location evidence="1">Nucleus</location>
    </subcellularLocation>
</comment>
<reference evidence="4 5" key="1">
    <citation type="submission" date="2018-06" db="EMBL/GenBank/DDBJ databases">
        <title>Genome analysis of cellulolytic fungus Trichoderma lentiforme CFAM-422.</title>
        <authorList>
            <person name="Steindorff A.S."/>
            <person name="Formighieri E.F."/>
            <person name="Midorikawa G.E.O."/>
            <person name="Tamietti M.S."/>
            <person name="Ramos E.Z."/>
            <person name="Silva A.S."/>
            <person name="Bon E.P.S."/>
            <person name="Mendes T.D."/>
            <person name="Damaso M.C.T."/>
            <person name="Favaro L.C.L."/>
        </authorList>
    </citation>
    <scope>NUCLEOTIDE SEQUENCE [LARGE SCALE GENOMIC DNA]</scope>
    <source>
        <strain evidence="4 5">CFAM-422</strain>
    </source>
</reference>
<name>A0A9P4X968_9HYPO</name>
<dbReference type="InterPro" id="IPR021858">
    <property type="entry name" value="Fun_TF"/>
</dbReference>
<dbReference type="Pfam" id="PF11951">
    <property type="entry name" value="Fungal_trans_2"/>
    <property type="match status" value="1"/>
</dbReference>
<keyword evidence="5" id="KW-1185">Reference proteome</keyword>
<accession>A0A9P4X968</accession>
<dbReference type="InterPro" id="IPR036864">
    <property type="entry name" value="Zn2-C6_fun-type_DNA-bd_sf"/>
</dbReference>
<dbReference type="GO" id="GO:0005634">
    <property type="term" value="C:nucleus"/>
    <property type="evidence" value="ECO:0007669"/>
    <property type="project" value="UniProtKB-SubCell"/>
</dbReference>
<dbReference type="EMBL" id="QLNT01000020">
    <property type="protein sequence ID" value="KAF3063121.1"/>
    <property type="molecule type" value="Genomic_DNA"/>
</dbReference>
<dbReference type="AlphaFoldDB" id="A0A9P4X968"/>
<gene>
    <name evidence="4" type="ORF">CFAM422_010245</name>
</gene>
<dbReference type="GO" id="GO:0000981">
    <property type="term" value="F:DNA-binding transcription factor activity, RNA polymerase II-specific"/>
    <property type="evidence" value="ECO:0007669"/>
    <property type="project" value="InterPro"/>
</dbReference>
<dbReference type="PROSITE" id="PS50048">
    <property type="entry name" value="ZN2_CY6_FUNGAL_2"/>
    <property type="match status" value="1"/>
</dbReference>
<sequence length="528" mass="59809">MDESPKSAKQHTQNKVPQSKRHCWECRRRCLVCDSELPECKRCRASGIQCPGYGEVKPTRLKWVTPGRVLSRDQKQKKSLVYKNQYSHTDITTGSTSIIAPMKHDIYMPIPRFEMHEEARAILQGYEYCNILANTCRIVNSCIYTDLIPLHELGYNPYVYPLSEKHLQAAVWCPDYLKYGMLCMIVSHRINQIGSAIPPRAMVEKFYLYWGLAVRSLNEYLDKEDRRSGDSVIAGILTLLLADIQQGSSLNWRCHLDAIYRLIMLRGGFYAVAESKSMEPLLLCFWSVAVMGNTTCPASNLFMTTLQVDTLKFLPQQYITTVSPIQLCPVALFIEIIRINHLRMRVTRPDAAATKAFQKESFEILDRINCFSPHRLAQSKSSNQEVWALVGLVYQAAVSIYCILSLQSLSILPETPAIRVQCATHGRLMQTLLVEALASKSLKRFMIWPLVVLGVEAVHGDAPMRAFVAKELSELSQSVGSFVPLTAKRVLGEFWASGKTRWDACFDRPYVFTGQIAVDTSGLMPLYK</sequence>
<evidence type="ECO:0000256" key="1">
    <source>
        <dbReference type="ARBA" id="ARBA00004123"/>
    </source>
</evidence>
<protein>
    <recommendedName>
        <fullName evidence="3">Zn(2)-C6 fungal-type domain-containing protein</fullName>
    </recommendedName>
</protein>
<dbReference type="PANTHER" id="PTHR37534">
    <property type="entry name" value="TRANSCRIPTIONAL ACTIVATOR PROTEIN UGA3"/>
    <property type="match status" value="1"/>
</dbReference>
<dbReference type="InterPro" id="IPR001138">
    <property type="entry name" value="Zn2Cys6_DnaBD"/>
</dbReference>
<dbReference type="GO" id="GO:0045944">
    <property type="term" value="P:positive regulation of transcription by RNA polymerase II"/>
    <property type="evidence" value="ECO:0007669"/>
    <property type="project" value="TreeGrafter"/>
</dbReference>
<evidence type="ECO:0000259" key="3">
    <source>
        <dbReference type="PROSITE" id="PS50048"/>
    </source>
</evidence>
<dbReference type="SUPFAM" id="SSF57701">
    <property type="entry name" value="Zn2/Cys6 DNA-binding domain"/>
    <property type="match status" value="1"/>
</dbReference>
<evidence type="ECO:0000256" key="2">
    <source>
        <dbReference type="ARBA" id="ARBA00023242"/>
    </source>
</evidence>
<evidence type="ECO:0000313" key="5">
    <source>
        <dbReference type="Proteomes" id="UP000801864"/>
    </source>
</evidence>
<organism evidence="4 5">
    <name type="scientific">Trichoderma lentiforme</name>
    <dbReference type="NCBI Taxonomy" id="1567552"/>
    <lineage>
        <taxon>Eukaryota</taxon>
        <taxon>Fungi</taxon>
        <taxon>Dikarya</taxon>
        <taxon>Ascomycota</taxon>
        <taxon>Pezizomycotina</taxon>
        <taxon>Sordariomycetes</taxon>
        <taxon>Hypocreomycetidae</taxon>
        <taxon>Hypocreales</taxon>
        <taxon>Hypocreaceae</taxon>
        <taxon>Trichoderma</taxon>
    </lineage>
</organism>
<keyword evidence="2" id="KW-0539">Nucleus</keyword>
<comment type="caution">
    <text evidence="4">The sequence shown here is derived from an EMBL/GenBank/DDBJ whole genome shotgun (WGS) entry which is preliminary data.</text>
</comment>
<dbReference type="PANTHER" id="PTHR37534:SF48">
    <property type="entry name" value="FINGER DOMAIN PROTEIN, PUTATIVE-RELATED"/>
    <property type="match status" value="1"/>
</dbReference>